<keyword evidence="7 8" id="KW-1133">Transmembrane helix</keyword>
<dbReference type="Proteomes" id="UP001379235">
    <property type="component" value="Unassembled WGS sequence"/>
</dbReference>
<keyword evidence="8" id="KW-0472">Membrane</keyword>
<evidence type="ECO:0000256" key="8">
    <source>
        <dbReference type="SAM" id="Phobius"/>
    </source>
</evidence>
<evidence type="ECO:0000256" key="1">
    <source>
        <dbReference type="ARBA" id="ARBA00000085"/>
    </source>
</evidence>
<reference evidence="10 11" key="1">
    <citation type="submission" date="2024-03" db="EMBL/GenBank/DDBJ databases">
        <authorList>
            <person name="Jo J.-H."/>
        </authorList>
    </citation>
    <scope>NUCLEOTIDE SEQUENCE [LARGE SCALE GENOMIC DNA]</scope>
    <source>
        <strain evidence="10 11">AS3R-12</strain>
    </source>
</reference>
<comment type="catalytic activity">
    <reaction evidence="1">
        <text>ATP + protein L-histidine = ADP + protein N-phospho-L-histidine.</text>
        <dbReference type="EC" id="2.7.13.3"/>
    </reaction>
</comment>
<dbReference type="InterPro" id="IPR050428">
    <property type="entry name" value="TCS_sensor_his_kinase"/>
</dbReference>
<keyword evidence="3" id="KW-0597">Phosphoprotein</keyword>
<dbReference type="InterPro" id="IPR005467">
    <property type="entry name" value="His_kinase_dom"/>
</dbReference>
<dbReference type="InterPro" id="IPR003594">
    <property type="entry name" value="HATPase_dom"/>
</dbReference>
<dbReference type="InterPro" id="IPR003661">
    <property type="entry name" value="HisK_dim/P_dom"/>
</dbReference>
<protein>
    <recommendedName>
        <fullName evidence="2">histidine kinase</fullName>
        <ecNumber evidence="2">2.7.13.3</ecNumber>
    </recommendedName>
</protein>
<dbReference type="CDD" id="cd00075">
    <property type="entry name" value="HATPase"/>
    <property type="match status" value="1"/>
</dbReference>
<dbReference type="SUPFAM" id="SSF55874">
    <property type="entry name" value="ATPase domain of HSP90 chaperone/DNA topoisomerase II/histidine kinase"/>
    <property type="match status" value="1"/>
</dbReference>
<dbReference type="SMART" id="SM00387">
    <property type="entry name" value="HATPase_c"/>
    <property type="match status" value="1"/>
</dbReference>
<evidence type="ECO:0000313" key="11">
    <source>
        <dbReference type="Proteomes" id="UP001379235"/>
    </source>
</evidence>
<dbReference type="PROSITE" id="PS50109">
    <property type="entry name" value="HIS_KIN"/>
    <property type="match status" value="1"/>
</dbReference>
<keyword evidence="5 8" id="KW-0812">Transmembrane</keyword>
<evidence type="ECO:0000256" key="5">
    <source>
        <dbReference type="ARBA" id="ARBA00022692"/>
    </source>
</evidence>
<keyword evidence="4" id="KW-0808">Transferase</keyword>
<dbReference type="RefSeq" id="WP_339969750.1">
    <property type="nucleotide sequence ID" value="NZ_JBBHJY010000012.1"/>
</dbReference>
<feature type="transmembrane region" description="Helical" evidence="8">
    <location>
        <begin position="12"/>
        <end position="32"/>
    </location>
</feature>
<organism evidence="10 11">
    <name type="scientific">Novosphingobium aquae</name>
    <dbReference type="NCBI Taxonomy" id="3133435"/>
    <lineage>
        <taxon>Bacteria</taxon>
        <taxon>Pseudomonadati</taxon>
        <taxon>Pseudomonadota</taxon>
        <taxon>Alphaproteobacteria</taxon>
        <taxon>Sphingomonadales</taxon>
        <taxon>Sphingomonadaceae</taxon>
        <taxon>Novosphingobium</taxon>
    </lineage>
</organism>
<keyword evidence="11" id="KW-1185">Reference proteome</keyword>
<evidence type="ECO:0000313" key="10">
    <source>
        <dbReference type="EMBL" id="MEJ6011989.1"/>
    </source>
</evidence>
<evidence type="ECO:0000259" key="9">
    <source>
        <dbReference type="PROSITE" id="PS50109"/>
    </source>
</evidence>
<dbReference type="SUPFAM" id="SSF47384">
    <property type="entry name" value="Homodimeric domain of signal transducing histidine kinase"/>
    <property type="match status" value="1"/>
</dbReference>
<dbReference type="InterPro" id="IPR036097">
    <property type="entry name" value="HisK_dim/P_sf"/>
</dbReference>
<accession>A0ABU8SDF5</accession>
<dbReference type="PANTHER" id="PTHR45436:SF8">
    <property type="entry name" value="HISTIDINE KINASE"/>
    <property type="match status" value="1"/>
</dbReference>
<gene>
    <name evidence="10" type="ORF">WG900_18960</name>
</gene>
<sequence>MSEVRFRDSIFARLVVWAMLVSVGVTLLLWAVTYTTLDRSSRAALVRAVDVDLAGMADIHASGGQGELAKRIEDRLALATDDGNASHYLVADNAGQRITGDIAVWPKLDARLSEAGYITLSGNVPAYARATQLAPDLKLLVAREYGYDSALARRISWAFLAAGGLAAAVVGLLGRWRANRLARRVGRINRAFREPDQPSLEALEEGSAETDEIGELTRHTSEALAHLRRMVGAHRETTDQVAHELRTPLMHLDNRLVKALAKAQDEDDRRLLSDARAEIRHVIALLESLLDIATSEARKGDRLGLSPVNLSQLVNRIGELYADSAEDSGHVFTRSIMPGITCQGEEMQLTRLITNLLDNAFKYVPAGGTVRLSLEQGPTLSVSDNGPGVPEDERDHIFDRFRRGRSNIQAGESGRRHSAGLGLALARAIAERHRLTLNLVPSPKGASFVVAPETKS</sequence>
<comment type="caution">
    <text evidence="10">The sequence shown here is derived from an EMBL/GenBank/DDBJ whole genome shotgun (WGS) entry which is preliminary data.</text>
</comment>
<dbReference type="EC" id="2.7.13.3" evidence="2"/>
<evidence type="ECO:0000256" key="3">
    <source>
        <dbReference type="ARBA" id="ARBA00022553"/>
    </source>
</evidence>
<feature type="domain" description="Histidine kinase" evidence="9">
    <location>
        <begin position="240"/>
        <end position="456"/>
    </location>
</feature>
<evidence type="ECO:0000256" key="2">
    <source>
        <dbReference type="ARBA" id="ARBA00012438"/>
    </source>
</evidence>
<feature type="transmembrane region" description="Helical" evidence="8">
    <location>
        <begin position="155"/>
        <end position="174"/>
    </location>
</feature>
<dbReference type="Gene3D" id="6.10.340.10">
    <property type="match status" value="1"/>
</dbReference>
<evidence type="ECO:0000256" key="7">
    <source>
        <dbReference type="ARBA" id="ARBA00022989"/>
    </source>
</evidence>
<evidence type="ECO:0000256" key="4">
    <source>
        <dbReference type="ARBA" id="ARBA00022679"/>
    </source>
</evidence>
<dbReference type="GO" id="GO:0016301">
    <property type="term" value="F:kinase activity"/>
    <property type="evidence" value="ECO:0007669"/>
    <property type="project" value="UniProtKB-KW"/>
</dbReference>
<dbReference type="Pfam" id="PF02518">
    <property type="entry name" value="HATPase_c"/>
    <property type="match status" value="1"/>
</dbReference>
<dbReference type="Gene3D" id="3.30.565.10">
    <property type="entry name" value="Histidine kinase-like ATPase, C-terminal domain"/>
    <property type="match status" value="1"/>
</dbReference>
<dbReference type="EMBL" id="JBBHJY010000012">
    <property type="protein sequence ID" value="MEJ6011989.1"/>
    <property type="molecule type" value="Genomic_DNA"/>
</dbReference>
<dbReference type="PANTHER" id="PTHR45436">
    <property type="entry name" value="SENSOR HISTIDINE KINASE YKOH"/>
    <property type="match status" value="1"/>
</dbReference>
<proteinExistence type="predicted"/>
<evidence type="ECO:0000256" key="6">
    <source>
        <dbReference type="ARBA" id="ARBA00022777"/>
    </source>
</evidence>
<keyword evidence="6 10" id="KW-0418">Kinase</keyword>
<name>A0ABU8SDF5_9SPHN</name>
<dbReference type="CDD" id="cd00082">
    <property type="entry name" value="HisKA"/>
    <property type="match status" value="1"/>
</dbReference>
<dbReference type="InterPro" id="IPR036890">
    <property type="entry name" value="HATPase_C_sf"/>
</dbReference>
<dbReference type="Gene3D" id="1.10.287.130">
    <property type="match status" value="1"/>
</dbReference>